<dbReference type="InterPro" id="IPR024041">
    <property type="entry name" value="NH4_transpt_AmtB-like_dom"/>
</dbReference>
<comment type="caution">
    <text evidence="10">The sequence shown here is derived from an EMBL/GenBank/DDBJ whole genome shotgun (WGS) entry which is preliminary data.</text>
</comment>
<dbReference type="Proteomes" id="UP000187408">
    <property type="component" value="Unassembled WGS sequence"/>
</dbReference>
<feature type="transmembrane region" description="Helical" evidence="8">
    <location>
        <begin position="331"/>
        <end position="350"/>
    </location>
</feature>
<dbReference type="NCBIfam" id="TIGR00836">
    <property type="entry name" value="amt"/>
    <property type="match status" value="1"/>
</dbReference>
<dbReference type="InterPro" id="IPR018047">
    <property type="entry name" value="Ammonium_transpt_CS"/>
</dbReference>
<dbReference type="SUPFAM" id="SSF111352">
    <property type="entry name" value="Ammonium transporter"/>
    <property type="match status" value="1"/>
</dbReference>
<evidence type="ECO:0000256" key="6">
    <source>
        <dbReference type="ARBA" id="ARBA00023136"/>
    </source>
</evidence>
<keyword evidence="5 8" id="KW-1133">Transmembrane helix</keyword>
<dbReference type="GO" id="GO:0097272">
    <property type="term" value="P:ammonium homeostasis"/>
    <property type="evidence" value="ECO:0007669"/>
    <property type="project" value="TreeGrafter"/>
</dbReference>
<keyword evidence="7 8" id="KW-0924">Ammonia transport</keyword>
<protein>
    <recommendedName>
        <fullName evidence="8">Ammonium transporter</fullName>
    </recommendedName>
</protein>
<evidence type="ECO:0000256" key="4">
    <source>
        <dbReference type="ARBA" id="ARBA00022692"/>
    </source>
</evidence>
<comment type="similarity">
    <text evidence="2 8">Belongs to the ammonia transporter channel (TC 1.A.11.2) family.</text>
</comment>
<dbReference type="AlphaFoldDB" id="A0A1R1MMS3"/>
<dbReference type="RefSeq" id="WP_076712445.1">
    <property type="nucleotide sequence ID" value="NZ_MOEN01000004.1"/>
</dbReference>
<keyword evidence="11" id="KW-1185">Reference proteome</keyword>
<evidence type="ECO:0000259" key="9">
    <source>
        <dbReference type="Pfam" id="PF00909"/>
    </source>
</evidence>
<feature type="transmembrane region" description="Helical" evidence="8">
    <location>
        <begin position="362"/>
        <end position="384"/>
    </location>
</feature>
<dbReference type="EMBL" id="MOEN01000004">
    <property type="protein sequence ID" value="OMH41115.1"/>
    <property type="molecule type" value="Genomic_DNA"/>
</dbReference>
<evidence type="ECO:0000256" key="2">
    <source>
        <dbReference type="ARBA" id="ARBA00005887"/>
    </source>
</evidence>
<evidence type="ECO:0000256" key="3">
    <source>
        <dbReference type="ARBA" id="ARBA00022448"/>
    </source>
</evidence>
<feature type="transmembrane region" description="Helical" evidence="8">
    <location>
        <begin position="180"/>
        <end position="199"/>
    </location>
</feature>
<dbReference type="PANTHER" id="PTHR11730:SF6">
    <property type="entry name" value="AMMONIUM TRANSPORTER"/>
    <property type="match status" value="1"/>
</dbReference>
<accession>A0A1R1MMS3</accession>
<feature type="transmembrane region" description="Helical" evidence="8">
    <location>
        <begin position="112"/>
        <end position="135"/>
    </location>
</feature>
<dbReference type="OrthoDB" id="9814202at2"/>
<feature type="transmembrane region" description="Helical" evidence="8">
    <location>
        <begin position="250"/>
        <end position="271"/>
    </location>
</feature>
<feature type="transmembrane region" description="Helical" evidence="8">
    <location>
        <begin position="70"/>
        <end position="92"/>
    </location>
</feature>
<evidence type="ECO:0000256" key="8">
    <source>
        <dbReference type="RuleBase" id="RU362002"/>
    </source>
</evidence>
<reference evidence="10 11" key="1">
    <citation type="submission" date="2016-10" db="EMBL/GenBank/DDBJ databases">
        <title>Genome sequence of a sulfur-reducing bacterium Desulfurobacterium indicum K6013.</title>
        <authorList>
            <person name="Cao J."/>
            <person name="Shao Z."/>
            <person name="Alain K."/>
            <person name="Jebbar M."/>
        </authorList>
    </citation>
    <scope>NUCLEOTIDE SEQUENCE [LARGE SCALE GENOMIC DNA]</scope>
    <source>
        <strain evidence="10 11">K6013</strain>
    </source>
</reference>
<dbReference type="GO" id="GO:0008519">
    <property type="term" value="F:ammonium channel activity"/>
    <property type="evidence" value="ECO:0007669"/>
    <property type="project" value="InterPro"/>
</dbReference>
<dbReference type="STRING" id="1914305.BLW93_02010"/>
<dbReference type="Pfam" id="PF00909">
    <property type="entry name" value="Ammonium_transp"/>
    <property type="match status" value="1"/>
</dbReference>
<keyword evidence="4 8" id="KW-0812">Transmembrane</keyword>
<keyword evidence="3 8" id="KW-0813">Transport</keyword>
<dbReference type="PROSITE" id="PS01219">
    <property type="entry name" value="AMMONIUM_TRANSP"/>
    <property type="match status" value="1"/>
</dbReference>
<gene>
    <name evidence="10" type="ORF">BLW93_02010</name>
</gene>
<feature type="domain" description="Ammonium transporter AmtB-like" evidence="9">
    <location>
        <begin position="32"/>
        <end position="415"/>
    </location>
</feature>
<evidence type="ECO:0000313" key="11">
    <source>
        <dbReference type="Proteomes" id="UP000187408"/>
    </source>
</evidence>
<name>A0A1R1MMS3_9BACT</name>
<feature type="transmembrane region" description="Helical" evidence="8">
    <location>
        <begin position="220"/>
        <end position="238"/>
    </location>
</feature>
<feature type="transmembrane region" description="Helical" evidence="8">
    <location>
        <begin position="142"/>
        <end position="160"/>
    </location>
</feature>
<organism evidence="10 11">
    <name type="scientific">Desulfurobacterium indicum</name>
    <dbReference type="NCBI Taxonomy" id="1914305"/>
    <lineage>
        <taxon>Bacteria</taxon>
        <taxon>Pseudomonadati</taxon>
        <taxon>Aquificota</taxon>
        <taxon>Aquificia</taxon>
        <taxon>Desulfurobacteriales</taxon>
        <taxon>Desulfurobacteriaceae</taxon>
        <taxon>Desulfurobacterium</taxon>
    </lineage>
</organism>
<evidence type="ECO:0000256" key="5">
    <source>
        <dbReference type="ARBA" id="ARBA00022989"/>
    </source>
</evidence>
<feature type="transmembrane region" description="Helical" evidence="8">
    <location>
        <begin position="283"/>
        <end position="311"/>
    </location>
</feature>
<sequence length="437" mass="46059">MATAELFQNVNALTGLVENLKHFADASDVFYLVVMGALVFIMQWGFAMLEGGQARTKNVNNVMMKNILDFMVGGPLWLFVGYCIATYGLGFGDWATWYKHVFDASASSSHNGLVMAEWFFGLVFCATTATIISGGVAERINFLAYVFLSVIVTGLLYPIWVHLGPWGANILPYHDYAGSLNVHALGGAIGLGAIIALGPRIGRFKIKDGKRIPIPIPGHDVPMAIFGAFCLAFGWYGFNVGSSIFLKDISGLVAVTTTMAMCAGAISAMVVSHFDPLATANGFLAGLVAICSGTDVVSPFGALIIGLVAGAQVPIVFSLVEKLGIDDACGIFPVHFGGGATGAILAGVFGMKALGGLGGVNLGWQIIAVVLCLVYGVVVGYIAAKVAGFLAGGLRVPVEWEQEGLDITEHHLKAYHMEDPVSPVAYEKAKQEGKIVA</sequence>
<comment type="subcellular location">
    <subcellularLocation>
        <location evidence="8">Cell membrane</location>
        <topology evidence="8">Multi-pass membrane protein</topology>
    </subcellularLocation>
    <subcellularLocation>
        <location evidence="1">Membrane</location>
        <topology evidence="1">Multi-pass membrane protein</topology>
    </subcellularLocation>
</comment>
<proteinExistence type="inferred from homology"/>
<evidence type="ECO:0000313" key="10">
    <source>
        <dbReference type="EMBL" id="OMH41115.1"/>
    </source>
</evidence>
<dbReference type="GO" id="GO:0005886">
    <property type="term" value="C:plasma membrane"/>
    <property type="evidence" value="ECO:0007669"/>
    <property type="project" value="UniProtKB-SubCell"/>
</dbReference>
<dbReference type="Gene3D" id="1.10.3430.10">
    <property type="entry name" value="Ammonium transporter AmtB like domains"/>
    <property type="match status" value="1"/>
</dbReference>
<dbReference type="InterPro" id="IPR029020">
    <property type="entry name" value="Ammonium/urea_transptr"/>
</dbReference>
<evidence type="ECO:0000256" key="7">
    <source>
        <dbReference type="ARBA" id="ARBA00023177"/>
    </source>
</evidence>
<dbReference type="PANTHER" id="PTHR11730">
    <property type="entry name" value="AMMONIUM TRANSPORTER"/>
    <property type="match status" value="1"/>
</dbReference>
<keyword evidence="6 8" id="KW-0472">Membrane</keyword>
<dbReference type="InterPro" id="IPR001905">
    <property type="entry name" value="Ammonium_transpt"/>
</dbReference>
<feature type="transmembrane region" description="Helical" evidence="8">
    <location>
        <begin position="29"/>
        <end position="49"/>
    </location>
</feature>
<evidence type="ECO:0000256" key="1">
    <source>
        <dbReference type="ARBA" id="ARBA00004141"/>
    </source>
</evidence>